<keyword evidence="3" id="KW-1185">Reference proteome</keyword>
<dbReference type="InterPro" id="IPR021253">
    <property type="entry name" value="ZrgA-like"/>
</dbReference>
<gene>
    <name evidence="2" type="ORF">J2W69_001598</name>
</gene>
<evidence type="ECO:0008006" key="4">
    <source>
        <dbReference type="Google" id="ProtNLM"/>
    </source>
</evidence>
<evidence type="ECO:0000313" key="3">
    <source>
        <dbReference type="Proteomes" id="UP001257909"/>
    </source>
</evidence>
<feature type="signal peptide" evidence="1">
    <location>
        <begin position="1"/>
        <end position="26"/>
    </location>
</feature>
<dbReference type="Pfam" id="PF10986">
    <property type="entry name" value="ZrgA"/>
    <property type="match status" value="1"/>
</dbReference>
<feature type="chain" id="PRO_5045567091" description="DUF2796 domain-containing protein" evidence="1">
    <location>
        <begin position="27"/>
        <end position="186"/>
    </location>
</feature>
<proteinExistence type="predicted"/>
<organism evidence="2 3">
    <name type="scientific">Rheinheimera soli</name>
    <dbReference type="NCBI Taxonomy" id="443616"/>
    <lineage>
        <taxon>Bacteria</taxon>
        <taxon>Pseudomonadati</taxon>
        <taxon>Pseudomonadota</taxon>
        <taxon>Gammaproteobacteria</taxon>
        <taxon>Chromatiales</taxon>
        <taxon>Chromatiaceae</taxon>
        <taxon>Rheinheimera</taxon>
    </lineage>
</organism>
<sequence length="186" mass="19853">MMKSKSVNTKTILSGLFLTSSLFAAAITAQEHHHEEHGSHTHGQATLTFVLEGNEAELAFATPTANVVGFEHQAKDDAQQQLVQKMIADFTAATWFSFDAQAHCTVTGTDISSDLTAERTTKPQHADLNANYTLVCQNPARLQALTLDLAAIAAGVEKVTVQWIVNGEQGAADWAAGSGALFLTSQ</sequence>
<protein>
    <recommendedName>
        <fullName evidence="4">DUF2796 domain-containing protein</fullName>
    </recommendedName>
</protein>
<evidence type="ECO:0000256" key="1">
    <source>
        <dbReference type="SAM" id="SignalP"/>
    </source>
</evidence>
<name>A0ABU1VY74_9GAMM</name>
<keyword evidence="1" id="KW-0732">Signal</keyword>
<accession>A0ABU1VY74</accession>
<dbReference type="Proteomes" id="UP001257909">
    <property type="component" value="Unassembled WGS sequence"/>
</dbReference>
<reference evidence="2 3" key="1">
    <citation type="submission" date="2023-07" db="EMBL/GenBank/DDBJ databases">
        <title>Sorghum-associated microbial communities from plants grown in Nebraska, USA.</title>
        <authorList>
            <person name="Schachtman D."/>
        </authorList>
    </citation>
    <scope>NUCLEOTIDE SEQUENCE [LARGE SCALE GENOMIC DNA]</scope>
    <source>
        <strain evidence="2 3">4138</strain>
    </source>
</reference>
<dbReference type="EMBL" id="JAVDWR010000003">
    <property type="protein sequence ID" value="MDR7120664.1"/>
    <property type="molecule type" value="Genomic_DNA"/>
</dbReference>
<comment type="caution">
    <text evidence="2">The sequence shown here is derived from an EMBL/GenBank/DDBJ whole genome shotgun (WGS) entry which is preliminary data.</text>
</comment>
<evidence type="ECO:0000313" key="2">
    <source>
        <dbReference type="EMBL" id="MDR7120664.1"/>
    </source>
</evidence>